<gene>
    <name evidence="1" type="ORF">PMA4326_000505</name>
</gene>
<name>A0A8T8BVX1_PSEYM</name>
<dbReference type="Proteomes" id="UP000003811">
    <property type="component" value="Chromosome"/>
</dbReference>
<dbReference type="RefSeq" id="WP_007248237.1">
    <property type="nucleotide sequence ID" value="NZ_CP047260.1"/>
</dbReference>
<dbReference type="AlphaFoldDB" id="A0A8T8BVX1"/>
<evidence type="ECO:0000313" key="1">
    <source>
        <dbReference type="EMBL" id="QHE95267.1"/>
    </source>
</evidence>
<evidence type="ECO:0000313" key="2">
    <source>
        <dbReference type="Proteomes" id="UP000003811"/>
    </source>
</evidence>
<dbReference type="EMBL" id="CP047260">
    <property type="protein sequence ID" value="QHE95267.1"/>
    <property type="molecule type" value="Genomic_DNA"/>
</dbReference>
<proteinExistence type="predicted"/>
<reference evidence="1 2" key="1">
    <citation type="journal article" date="2011" name="PLoS Pathog.">
        <title>Dynamic evolution of pathogenicity revealed by sequencing and comparative genomics of 19 Pseudomonas syringae isolates.</title>
        <authorList>
            <person name="Baltrus D.A."/>
            <person name="Nishimura M.T."/>
            <person name="Romanchuk A."/>
            <person name="Chang J.H."/>
            <person name="Mukhtar M.S."/>
            <person name="Cherkis K."/>
            <person name="Roach J."/>
            <person name="Grant S.R."/>
            <person name="Jones C.D."/>
            <person name="Dangl J.L."/>
        </authorList>
    </citation>
    <scope>NUCLEOTIDE SEQUENCE [LARGE SCALE GENOMIC DNA]</scope>
    <source>
        <strain evidence="1 2">ES4326</strain>
    </source>
</reference>
<sequence>MKFNIENVQALVSSAYLVHVREAFGEVGEQCILEVLNVVKLIYQTCPPERLKATLTVVRGVVSTPLSPIIEIFGSLSSAQSAQEVGALLLNVKDKHHIFIEAMSDGSFRLLMLAVDVDLKSLANSSVIYRFERNTEQILAKEYQGYMPKVSSCLVSNLAIPTQSSLEDAFKIYAKEMALESQCRILKDVWEGGVDGPRLVLKNKPESLMRDSLAHALRLLTRDTSVRPEQNTDETKPVDIRVEWFGSGASALIEIKWLGKAVAIPRSDAPSTTYTEYSLSRAQDGAKQLADYMDREVRHSNKSAPRGYLVVFDARRKGLKGAQDRLSKSDAQHFEAADLDFTPDYSAHREDFAPAIRMFMRPRESHFLA</sequence>
<organism evidence="1 2">
    <name type="scientific">Pseudomonas syringae pv. maculicola str. ES4326</name>
    <dbReference type="NCBI Taxonomy" id="629265"/>
    <lineage>
        <taxon>Bacteria</taxon>
        <taxon>Pseudomonadati</taxon>
        <taxon>Pseudomonadota</taxon>
        <taxon>Gammaproteobacteria</taxon>
        <taxon>Pseudomonadales</taxon>
        <taxon>Pseudomonadaceae</taxon>
        <taxon>Pseudomonas</taxon>
    </lineage>
</organism>
<protein>
    <submittedName>
        <fullName evidence="1">Uncharacterized protein</fullName>
    </submittedName>
</protein>
<dbReference type="GeneID" id="64463265"/>
<accession>A0A8T8BVX1</accession>